<sequence>MRAKRSLFAEYPRMVRILARDIETLGKSTLPNGVVEIQRNKKILIGS</sequence>
<dbReference type="AlphaFoldDB" id="A0A915Q7X6"/>
<name>A0A915Q7X6_9BILA</name>
<keyword evidence="1" id="KW-1185">Reference proteome</keyword>
<reference evidence="2" key="1">
    <citation type="submission" date="2022-11" db="UniProtKB">
        <authorList>
            <consortium name="WormBaseParasite"/>
        </authorList>
    </citation>
    <scope>IDENTIFICATION</scope>
</reference>
<evidence type="ECO:0000313" key="1">
    <source>
        <dbReference type="Proteomes" id="UP000887581"/>
    </source>
</evidence>
<evidence type="ECO:0000313" key="2">
    <source>
        <dbReference type="WBParaSite" id="sdigi.contig89.g4048.t1"/>
    </source>
</evidence>
<proteinExistence type="predicted"/>
<dbReference type="WBParaSite" id="sdigi.contig89.g4048.t1">
    <property type="protein sequence ID" value="sdigi.contig89.g4048.t1"/>
    <property type="gene ID" value="sdigi.contig89.g4048"/>
</dbReference>
<organism evidence="1 2">
    <name type="scientific">Setaria digitata</name>
    <dbReference type="NCBI Taxonomy" id="48799"/>
    <lineage>
        <taxon>Eukaryota</taxon>
        <taxon>Metazoa</taxon>
        <taxon>Ecdysozoa</taxon>
        <taxon>Nematoda</taxon>
        <taxon>Chromadorea</taxon>
        <taxon>Rhabditida</taxon>
        <taxon>Spirurina</taxon>
        <taxon>Spiruromorpha</taxon>
        <taxon>Filarioidea</taxon>
        <taxon>Setariidae</taxon>
        <taxon>Setaria</taxon>
    </lineage>
</organism>
<dbReference type="Proteomes" id="UP000887581">
    <property type="component" value="Unplaced"/>
</dbReference>
<protein>
    <submittedName>
        <fullName evidence="2">Uncharacterized protein</fullName>
    </submittedName>
</protein>
<accession>A0A915Q7X6</accession>